<accession>A0A1R1QR14</accession>
<evidence type="ECO:0000313" key="2">
    <source>
        <dbReference type="EMBL" id="OMI07078.1"/>
    </source>
</evidence>
<feature type="chain" id="PRO_5014065998" evidence="1">
    <location>
        <begin position="30"/>
        <end position="109"/>
    </location>
</feature>
<evidence type="ECO:0000256" key="1">
    <source>
        <dbReference type="SAM" id="SignalP"/>
    </source>
</evidence>
<sequence>MNKRITSFAAIVLSLTLFLAFTMPTVSNAFSSKNGAVSVEKEKYISVLEALENSIVKKGSNYIVDTKVAKDYGLTDTEINNLKEFLEDSSNQQIEQTLNEVPEAKKQAE</sequence>
<comment type="caution">
    <text evidence="2">The sequence shown here is derived from an EMBL/GenBank/DDBJ whole genome shotgun (WGS) entry which is preliminary data.</text>
</comment>
<protein>
    <submittedName>
        <fullName evidence="2">Uncharacterized protein</fullName>
    </submittedName>
</protein>
<feature type="signal peptide" evidence="1">
    <location>
        <begin position="1"/>
        <end position="29"/>
    </location>
</feature>
<keyword evidence="1" id="KW-0732">Signal</keyword>
<dbReference type="EMBL" id="MTJL01000011">
    <property type="protein sequence ID" value="OMI07078.1"/>
    <property type="molecule type" value="Genomic_DNA"/>
</dbReference>
<organism evidence="2 3">
    <name type="scientific">Bacillus swezeyi</name>
    <dbReference type="NCBI Taxonomy" id="1925020"/>
    <lineage>
        <taxon>Bacteria</taxon>
        <taxon>Bacillati</taxon>
        <taxon>Bacillota</taxon>
        <taxon>Bacilli</taxon>
        <taxon>Bacillales</taxon>
        <taxon>Bacillaceae</taxon>
        <taxon>Bacillus</taxon>
    </lineage>
</organism>
<dbReference type="RefSeq" id="WP_076759979.1">
    <property type="nucleotide sequence ID" value="NZ_JARMMK010000003.1"/>
</dbReference>
<accession>A0A1R1S1X3</accession>
<evidence type="ECO:0000313" key="3">
    <source>
        <dbReference type="Proteomes" id="UP000187367"/>
    </source>
</evidence>
<name>A0A1R1QR14_9BACI</name>
<keyword evidence="3" id="KW-1185">Reference proteome</keyword>
<dbReference type="Proteomes" id="UP000187367">
    <property type="component" value="Unassembled WGS sequence"/>
</dbReference>
<dbReference type="AlphaFoldDB" id="A0A1R1QR14"/>
<proteinExistence type="predicted"/>
<reference evidence="2 3" key="1">
    <citation type="submission" date="2017-01" db="EMBL/GenBank/DDBJ databases">
        <title>Bacillus phylogenomics.</title>
        <authorList>
            <person name="Dunlap C."/>
        </authorList>
    </citation>
    <scope>NUCLEOTIDE SEQUENCE [LARGE SCALE GENOMIC DNA]</scope>
    <source>
        <strain evidence="2 3">NRRL B-41282</strain>
    </source>
</reference>
<gene>
    <name evidence="2" type="ORF">BW143_07765</name>
</gene>